<dbReference type="EMBL" id="LBVJ01000051">
    <property type="protein sequence ID" value="KKQ82090.1"/>
    <property type="molecule type" value="Genomic_DNA"/>
</dbReference>
<evidence type="ECO:0000313" key="2">
    <source>
        <dbReference type="Proteomes" id="UP000034710"/>
    </source>
</evidence>
<sequence length="175" mass="20024">MKLVRFSDTQHHVDHNGTLSIIIGKETVLKLSPVDSLISCLEQVKRLLPADRIGIAEDVINRVMTVMDIPQDVSDRVSEGFHENEKKIIPALTNDNDTDTIQESQQEDILSDLEKDWLSFVERFVNEDHPTCTFSVEEMNDILDGECIDKFVNFFEKRYLIENDGNSTKISVKKV</sequence>
<gene>
    <name evidence="1" type="ORF">UT06_C0051G0006</name>
</gene>
<comment type="caution">
    <text evidence="1">The sequence shown here is derived from an EMBL/GenBank/DDBJ whole genome shotgun (WGS) entry which is preliminary data.</text>
</comment>
<organism evidence="1 2">
    <name type="scientific">Candidatus Woesebacteria bacterium GW2011_GWA1_38_8</name>
    <dbReference type="NCBI Taxonomy" id="1618547"/>
    <lineage>
        <taxon>Bacteria</taxon>
        <taxon>Candidatus Woeseibacteriota</taxon>
    </lineage>
</organism>
<dbReference type="AlphaFoldDB" id="A0A0G0L2K3"/>
<evidence type="ECO:0000313" key="1">
    <source>
        <dbReference type="EMBL" id="KKQ82090.1"/>
    </source>
</evidence>
<proteinExistence type="predicted"/>
<name>A0A0G0L2K3_9BACT</name>
<reference evidence="1 2" key="1">
    <citation type="journal article" date="2015" name="Nature">
        <title>rRNA introns, odd ribosomes, and small enigmatic genomes across a large radiation of phyla.</title>
        <authorList>
            <person name="Brown C.T."/>
            <person name="Hug L.A."/>
            <person name="Thomas B.C."/>
            <person name="Sharon I."/>
            <person name="Castelle C.J."/>
            <person name="Singh A."/>
            <person name="Wilkins M.J."/>
            <person name="Williams K.H."/>
            <person name="Banfield J.F."/>
        </authorList>
    </citation>
    <scope>NUCLEOTIDE SEQUENCE [LARGE SCALE GENOMIC DNA]</scope>
</reference>
<dbReference type="Proteomes" id="UP000034710">
    <property type="component" value="Unassembled WGS sequence"/>
</dbReference>
<accession>A0A0G0L2K3</accession>
<protein>
    <submittedName>
        <fullName evidence="1">Uncharacterized protein</fullName>
    </submittedName>
</protein>